<dbReference type="InterPro" id="IPR007432">
    <property type="entry name" value="DUF480"/>
</dbReference>
<protein>
    <recommendedName>
        <fullName evidence="4">DUF480 domain-containing protein</fullName>
    </recommendedName>
</protein>
<keyword evidence="1" id="KW-0175">Coiled coil</keyword>
<evidence type="ECO:0008006" key="4">
    <source>
        <dbReference type="Google" id="ProtNLM"/>
    </source>
</evidence>
<dbReference type="PANTHER" id="PTHR38768:SF1">
    <property type="entry name" value="UPF0502 PROTEIN YCEH"/>
    <property type="match status" value="1"/>
</dbReference>
<dbReference type="SUPFAM" id="SSF46785">
    <property type="entry name" value="Winged helix' DNA-binding domain"/>
    <property type="match status" value="2"/>
</dbReference>
<dbReference type="EMBL" id="CP042425">
    <property type="protein sequence ID" value="QEL18132.1"/>
    <property type="molecule type" value="Genomic_DNA"/>
</dbReference>
<gene>
    <name evidence="2" type="ORF">PX52LOC_05146</name>
</gene>
<sequence length="240" mass="26326">MSNEAPAPPEPEVWPPLSILDRRVLGVLIEKQKTSKSPDAYPMSINAITTGCNQKSNRDPVLDLDEDDVETTLTQLQGGGWVSKITGGRVERWRHLLYENWRVGKVELSILAELLLRGPQSEGDLRGRVGRMDDIADLDLLKTLLKPLADRGLVVYLTPPDRRGCVLTHGFHPPEELEAARATFGNAAGGPSPTSRGASVGADQLAAVQERLGQAFEDIARLRSEVAALREQLAELRLNR</sequence>
<dbReference type="Proteomes" id="UP000324974">
    <property type="component" value="Chromosome"/>
</dbReference>
<reference evidence="3" key="1">
    <citation type="submission" date="2019-08" db="EMBL/GenBank/DDBJ databases">
        <title>Limnoglobus roseus gen. nov., sp. nov., a novel freshwater planctomycete with a giant genome from the family Gemmataceae.</title>
        <authorList>
            <person name="Kulichevskaya I.S."/>
            <person name="Naumoff D.G."/>
            <person name="Miroshnikov K."/>
            <person name="Ivanova A."/>
            <person name="Philippov D.A."/>
            <person name="Hakobyan A."/>
            <person name="Rijpstra I.C."/>
            <person name="Sinninghe Damste J.S."/>
            <person name="Liesack W."/>
            <person name="Dedysh S.N."/>
        </authorList>
    </citation>
    <scope>NUCLEOTIDE SEQUENCE [LARGE SCALE GENOMIC DNA]</scope>
    <source>
        <strain evidence="3">PX52</strain>
    </source>
</reference>
<dbReference type="AlphaFoldDB" id="A0A5C1AKB7"/>
<evidence type="ECO:0000256" key="1">
    <source>
        <dbReference type="SAM" id="Coils"/>
    </source>
</evidence>
<accession>A0A5C1AKB7</accession>
<dbReference type="InterPro" id="IPR036388">
    <property type="entry name" value="WH-like_DNA-bd_sf"/>
</dbReference>
<dbReference type="PANTHER" id="PTHR38768">
    <property type="entry name" value="UPF0502 PROTEIN YCEH"/>
    <property type="match status" value="1"/>
</dbReference>
<dbReference type="RefSeq" id="WP_149112665.1">
    <property type="nucleotide sequence ID" value="NZ_CP042425.1"/>
</dbReference>
<evidence type="ECO:0000313" key="3">
    <source>
        <dbReference type="Proteomes" id="UP000324974"/>
    </source>
</evidence>
<proteinExistence type="predicted"/>
<dbReference type="OrthoDB" id="9784785at2"/>
<keyword evidence="3" id="KW-1185">Reference proteome</keyword>
<dbReference type="Pfam" id="PF04337">
    <property type="entry name" value="DUF480"/>
    <property type="match status" value="1"/>
</dbReference>
<feature type="coiled-coil region" evidence="1">
    <location>
        <begin position="205"/>
        <end position="239"/>
    </location>
</feature>
<evidence type="ECO:0000313" key="2">
    <source>
        <dbReference type="EMBL" id="QEL18132.1"/>
    </source>
</evidence>
<organism evidence="2 3">
    <name type="scientific">Limnoglobus roseus</name>
    <dbReference type="NCBI Taxonomy" id="2598579"/>
    <lineage>
        <taxon>Bacteria</taxon>
        <taxon>Pseudomonadati</taxon>
        <taxon>Planctomycetota</taxon>
        <taxon>Planctomycetia</taxon>
        <taxon>Gemmatales</taxon>
        <taxon>Gemmataceae</taxon>
        <taxon>Limnoglobus</taxon>
    </lineage>
</organism>
<dbReference type="InterPro" id="IPR036390">
    <property type="entry name" value="WH_DNA-bd_sf"/>
</dbReference>
<dbReference type="KEGG" id="lrs:PX52LOC_05146"/>
<name>A0A5C1AKB7_9BACT</name>
<dbReference type="Gene3D" id="1.10.10.10">
    <property type="entry name" value="Winged helix-like DNA-binding domain superfamily/Winged helix DNA-binding domain"/>
    <property type="match status" value="2"/>
</dbReference>